<sequence>MSDHSVRAAIVGTGFMASVHAEALRRIGVPVLGVVGSSPERGSAQTSALGLPSPYPAYRDLLADDRVDVVHVCSPNHLHHEHALGALQAGKHVVCEKPLAMTSEEAADLCDVAHSSGLVNAVCFIQRFYPQCQEARRRVRSGETGNVRFITGTYLQDWLSEETDWNWRLNPRLGGTLRAVGDIGSHWLDLAGFITGNRIESVIADLAIAIPTRLRPVGPSGAATFSAAVDGPVERTPIDTEDIAGILIRFDDGSRGVLTLSQVSPGRKNHLSLELSGSKASLRWCAEDPEKLWIGHRDQPNQILLRGAVPGTPAAGNYPAGHVQGYPDAFKAMYRAVYRAVAAGGPPPAPDYPTFHDGLEQAVIADAIAASAQDATWTTIDRAKMAPSYGKSFDTAADRSCTAMNQPAAAAPSRLRHGERGRRSSASQDGS</sequence>
<evidence type="ECO:0000259" key="4">
    <source>
        <dbReference type="Pfam" id="PF22725"/>
    </source>
</evidence>
<keyword evidence="6" id="KW-1185">Reference proteome</keyword>
<evidence type="ECO:0000256" key="1">
    <source>
        <dbReference type="ARBA" id="ARBA00023002"/>
    </source>
</evidence>
<dbReference type="RefSeq" id="WP_140698026.1">
    <property type="nucleotide sequence ID" value="NZ_RCZG01000016.1"/>
</dbReference>
<organism evidence="5 6">
    <name type="scientific">Mycolicibacterium hodleri</name>
    <dbReference type="NCBI Taxonomy" id="49897"/>
    <lineage>
        <taxon>Bacteria</taxon>
        <taxon>Bacillati</taxon>
        <taxon>Actinomycetota</taxon>
        <taxon>Actinomycetes</taxon>
        <taxon>Mycobacteriales</taxon>
        <taxon>Mycobacteriaceae</taxon>
        <taxon>Mycolicibacterium</taxon>
    </lineage>
</organism>
<dbReference type="AlphaFoldDB" id="A0A502DZ54"/>
<dbReference type="SUPFAM" id="SSF55347">
    <property type="entry name" value="Glyceraldehyde-3-phosphate dehydrogenase-like, C-terminal domain"/>
    <property type="match status" value="1"/>
</dbReference>
<dbReference type="InterPro" id="IPR055170">
    <property type="entry name" value="GFO_IDH_MocA-like_dom"/>
</dbReference>
<evidence type="ECO:0000259" key="3">
    <source>
        <dbReference type="Pfam" id="PF01408"/>
    </source>
</evidence>
<gene>
    <name evidence="5" type="ORF">EAH80_26375</name>
</gene>
<comment type="caution">
    <text evidence="5">The sequence shown here is derived from an EMBL/GenBank/DDBJ whole genome shotgun (WGS) entry which is preliminary data.</text>
</comment>
<evidence type="ECO:0000256" key="2">
    <source>
        <dbReference type="SAM" id="MobiDB-lite"/>
    </source>
</evidence>
<dbReference type="Gene3D" id="3.30.360.10">
    <property type="entry name" value="Dihydrodipicolinate Reductase, domain 2"/>
    <property type="match status" value="1"/>
</dbReference>
<dbReference type="EMBL" id="RCZG01000016">
    <property type="protein sequence ID" value="TPG29556.1"/>
    <property type="molecule type" value="Genomic_DNA"/>
</dbReference>
<dbReference type="InterPro" id="IPR050463">
    <property type="entry name" value="Gfo/Idh/MocA_oxidrdct_glycsds"/>
</dbReference>
<dbReference type="SUPFAM" id="SSF51735">
    <property type="entry name" value="NAD(P)-binding Rossmann-fold domains"/>
    <property type="match status" value="1"/>
</dbReference>
<keyword evidence="1" id="KW-0560">Oxidoreductase</keyword>
<dbReference type="PANTHER" id="PTHR43818:SF11">
    <property type="entry name" value="BCDNA.GH03377"/>
    <property type="match status" value="1"/>
</dbReference>
<dbReference type="InterPro" id="IPR036291">
    <property type="entry name" value="NAD(P)-bd_dom_sf"/>
</dbReference>
<name>A0A502DZ54_9MYCO</name>
<dbReference type="GO" id="GO:0000166">
    <property type="term" value="F:nucleotide binding"/>
    <property type="evidence" value="ECO:0007669"/>
    <property type="project" value="InterPro"/>
</dbReference>
<dbReference type="PANTHER" id="PTHR43818">
    <property type="entry name" value="BCDNA.GH03377"/>
    <property type="match status" value="1"/>
</dbReference>
<dbReference type="OrthoDB" id="9792085at2"/>
<feature type="domain" description="Gfo/Idh/MocA-like oxidoreductase N-terminal" evidence="3">
    <location>
        <begin position="7"/>
        <end position="120"/>
    </location>
</feature>
<evidence type="ECO:0000313" key="5">
    <source>
        <dbReference type="EMBL" id="TPG29556.1"/>
    </source>
</evidence>
<proteinExistence type="predicted"/>
<evidence type="ECO:0000313" key="6">
    <source>
        <dbReference type="Proteomes" id="UP000320095"/>
    </source>
</evidence>
<accession>A0A502DZ54</accession>
<dbReference type="Pfam" id="PF01408">
    <property type="entry name" value="GFO_IDH_MocA"/>
    <property type="match status" value="1"/>
</dbReference>
<feature type="region of interest" description="Disordered" evidence="2">
    <location>
        <begin position="400"/>
        <end position="431"/>
    </location>
</feature>
<dbReference type="GO" id="GO:0016491">
    <property type="term" value="F:oxidoreductase activity"/>
    <property type="evidence" value="ECO:0007669"/>
    <property type="project" value="UniProtKB-KW"/>
</dbReference>
<dbReference type="Proteomes" id="UP000320095">
    <property type="component" value="Unassembled WGS sequence"/>
</dbReference>
<dbReference type="Gene3D" id="3.40.50.720">
    <property type="entry name" value="NAD(P)-binding Rossmann-like Domain"/>
    <property type="match status" value="1"/>
</dbReference>
<reference evidence="5 6" key="1">
    <citation type="journal article" date="2019" name="Environ. Microbiol.">
        <title>Species interactions and distinct microbial communities in high Arctic permafrost affected cryosols are associated with the CH4 and CO2 gas fluxes.</title>
        <authorList>
            <person name="Altshuler I."/>
            <person name="Hamel J."/>
            <person name="Turney S."/>
            <person name="Magnuson E."/>
            <person name="Levesque R."/>
            <person name="Greer C."/>
            <person name="Whyte L.G."/>
        </authorList>
    </citation>
    <scope>NUCLEOTIDE SEQUENCE [LARGE SCALE GENOMIC DNA]</scope>
    <source>
        <strain evidence="5 6">S5.20</strain>
    </source>
</reference>
<feature type="domain" description="GFO/IDH/MocA-like oxidoreductase" evidence="4">
    <location>
        <begin position="133"/>
        <end position="283"/>
    </location>
</feature>
<dbReference type="InterPro" id="IPR000683">
    <property type="entry name" value="Gfo/Idh/MocA-like_OxRdtase_N"/>
</dbReference>
<protein>
    <submittedName>
        <fullName evidence="5">Gfo/Idh/MocA family oxidoreductase</fullName>
    </submittedName>
</protein>
<dbReference type="Pfam" id="PF22725">
    <property type="entry name" value="GFO_IDH_MocA_C3"/>
    <property type="match status" value="1"/>
</dbReference>